<proteinExistence type="predicted"/>
<evidence type="ECO:0000313" key="3">
    <source>
        <dbReference type="Proteomes" id="UP000683360"/>
    </source>
</evidence>
<evidence type="ECO:0000259" key="1">
    <source>
        <dbReference type="Pfam" id="PF13086"/>
    </source>
</evidence>
<dbReference type="PANTHER" id="PTHR10887:SF341">
    <property type="entry name" value="NFX1-TYPE ZINC FINGER-CONTAINING PROTEIN 1"/>
    <property type="match status" value="1"/>
</dbReference>
<dbReference type="EMBL" id="CAJPWZ010002323">
    <property type="protein sequence ID" value="CAG2235692.1"/>
    <property type="molecule type" value="Genomic_DNA"/>
</dbReference>
<organism evidence="2 3">
    <name type="scientific">Mytilus edulis</name>
    <name type="common">Blue mussel</name>
    <dbReference type="NCBI Taxonomy" id="6550"/>
    <lineage>
        <taxon>Eukaryota</taxon>
        <taxon>Metazoa</taxon>
        <taxon>Spiralia</taxon>
        <taxon>Lophotrochozoa</taxon>
        <taxon>Mollusca</taxon>
        <taxon>Bivalvia</taxon>
        <taxon>Autobranchia</taxon>
        <taxon>Pteriomorphia</taxon>
        <taxon>Mytilida</taxon>
        <taxon>Mytiloidea</taxon>
        <taxon>Mytilidae</taxon>
        <taxon>Mytilinae</taxon>
        <taxon>Mytilus</taxon>
    </lineage>
</organism>
<dbReference type="Pfam" id="PF13086">
    <property type="entry name" value="AAA_11"/>
    <property type="match status" value="1"/>
</dbReference>
<dbReference type="InterPro" id="IPR027417">
    <property type="entry name" value="P-loop_NTPase"/>
</dbReference>
<dbReference type="OrthoDB" id="6144670at2759"/>
<sequence>MNDTEVSQIRDIWNLSSENKWRLYRYWIFQYCNIIHRKIDQNEEEFKNACKAHLEIQMQEDKDIMKHATVIGMTTTCAAKYQPVLKELGPRIIVVEEAAEVLEAHVITTLSKQCEHLILIGDHQQLKPNPTVYKLAQNFNLDLSLFERMIKNKLEYNCLQQTASHASRNSKNHENYISKFVESRNCSYI</sequence>
<accession>A0A8S3TW87</accession>
<dbReference type="GO" id="GO:0031048">
    <property type="term" value="P:regulatory ncRNA-mediated heterochromatin formation"/>
    <property type="evidence" value="ECO:0007669"/>
    <property type="project" value="TreeGrafter"/>
</dbReference>
<dbReference type="GO" id="GO:0004386">
    <property type="term" value="F:helicase activity"/>
    <property type="evidence" value="ECO:0007669"/>
    <property type="project" value="InterPro"/>
</dbReference>
<dbReference type="InterPro" id="IPR045055">
    <property type="entry name" value="DNA2/NAM7-like"/>
</dbReference>
<dbReference type="GO" id="GO:0031380">
    <property type="term" value="C:nuclear RNA-directed RNA polymerase complex"/>
    <property type="evidence" value="ECO:0007669"/>
    <property type="project" value="TreeGrafter"/>
</dbReference>
<dbReference type="Proteomes" id="UP000683360">
    <property type="component" value="Unassembled WGS sequence"/>
</dbReference>
<reference evidence="2" key="1">
    <citation type="submission" date="2021-03" db="EMBL/GenBank/DDBJ databases">
        <authorList>
            <person name="Bekaert M."/>
        </authorList>
    </citation>
    <scope>NUCLEOTIDE SEQUENCE</scope>
</reference>
<dbReference type="Gene3D" id="3.40.50.300">
    <property type="entry name" value="P-loop containing nucleotide triphosphate hydrolases"/>
    <property type="match status" value="1"/>
</dbReference>
<protein>
    <submittedName>
        <fullName evidence="2">NFX1-type zinc finger-containing protein 1</fullName>
    </submittedName>
</protein>
<keyword evidence="3" id="KW-1185">Reference proteome</keyword>
<name>A0A8S3TW87_MYTED</name>
<dbReference type="SUPFAM" id="SSF52540">
    <property type="entry name" value="P-loop containing nucleoside triphosphate hydrolases"/>
    <property type="match status" value="1"/>
</dbReference>
<evidence type="ECO:0000313" key="2">
    <source>
        <dbReference type="EMBL" id="CAG2235692.1"/>
    </source>
</evidence>
<feature type="domain" description="DNA2/NAM7 helicase helicase" evidence="1">
    <location>
        <begin position="38"/>
        <end position="128"/>
    </location>
</feature>
<dbReference type="AlphaFoldDB" id="A0A8S3TW87"/>
<dbReference type="PANTHER" id="PTHR10887">
    <property type="entry name" value="DNA2/NAM7 HELICASE FAMILY"/>
    <property type="match status" value="1"/>
</dbReference>
<dbReference type="InterPro" id="IPR041677">
    <property type="entry name" value="DNA2/NAM7_AAA_11"/>
</dbReference>
<gene>
    <name evidence="2" type="ORF">MEDL_48171</name>
</gene>
<comment type="caution">
    <text evidence="2">The sequence shown here is derived from an EMBL/GenBank/DDBJ whole genome shotgun (WGS) entry which is preliminary data.</text>
</comment>